<dbReference type="PATRIC" id="fig|570156.3.peg.2984"/>
<dbReference type="RefSeq" id="WP_054552796.1">
    <property type="nucleotide sequence ID" value="NZ_LJTC01000005.1"/>
</dbReference>
<dbReference type="OrthoDB" id="6315051at2"/>
<protein>
    <submittedName>
        <fullName evidence="1">Uncharacterized protein</fullName>
    </submittedName>
</protein>
<sequence>MANSVLKMMSLLAVTAIIITSTNTLLNAQGTQKLNKKLETSIEASIEQMNNKIDQQIEQQLNK</sequence>
<name>A0A0P7D5I2_9GAMM</name>
<evidence type="ECO:0000313" key="1">
    <source>
        <dbReference type="EMBL" id="KPM83879.1"/>
    </source>
</evidence>
<organism evidence="1 2">
    <name type="scientific">Pseudoalteromonas lipolytica</name>
    <dbReference type="NCBI Taxonomy" id="570156"/>
    <lineage>
        <taxon>Bacteria</taxon>
        <taxon>Pseudomonadati</taxon>
        <taxon>Pseudomonadota</taxon>
        <taxon>Gammaproteobacteria</taxon>
        <taxon>Alteromonadales</taxon>
        <taxon>Pseudoalteromonadaceae</taxon>
        <taxon>Pseudoalteromonas</taxon>
    </lineage>
</organism>
<evidence type="ECO:0000313" key="2">
    <source>
        <dbReference type="Proteomes" id="UP000050378"/>
    </source>
</evidence>
<gene>
    <name evidence="1" type="ORF">AOG27_09565</name>
</gene>
<dbReference type="Proteomes" id="UP000050378">
    <property type="component" value="Unassembled WGS sequence"/>
</dbReference>
<dbReference type="EMBL" id="LJTC01000005">
    <property type="protein sequence ID" value="KPM83879.1"/>
    <property type="molecule type" value="Genomic_DNA"/>
</dbReference>
<dbReference type="STRING" id="570156.AOG27_09565"/>
<comment type="caution">
    <text evidence="1">The sequence shown here is derived from an EMBL/GenBank/DDBJ whole genome shotgun (WGS) entry which is preliminary data.</text>
</comment>
<proteinExistence type="predicted"/>
<dbReference type="AlphaFoldDB" id="A0A0P7D5I2"/>
<accession>A0A0P7D5I2</accession>
<reference evidence="1 2" key="1">
    <citation type="submission" date="2015-09" db="EMBL/GenBank/DDBJ databases">
        <title>Draft Genome Sequence of Pseudoalteromonas lipolytica UCD-48B.</title>
        <authorList>
            <person name="Krusor M."/>
            <person name="Coil D.A."/>
            <person name="Lang J.M."/>
            <person name="Eisen J.A."/>
            <person name="Alexiev A."/>
        </authorList>
    </citation>
    <scope>NUCLEOTIDE SEQUENCE [LARGE SCALE GENOMIC DNA]</scope>
    <source>
        <strain evidence="1 2">UCD-48B</strain>
    </source>
</reference>